<gene>
    <name evidence="1" type="ORF">ESZ36_21570</name>
</gene>
<name>A0A5C6Q4S2_9GAMM</name>
<evidence type="ECO:0000313" key="2">
    <source>
        <dbReference type="Proteomes" id="UP000321822"/>
    </source>
</evidence>
<organism evidence="1 2">
    <name type="scientific">Colwellia demingiae</name>
    <dbReference type="NCBI Taxonomy" id="89401"/>
    <lineage>
        <taxon>Bacteria</taxon>
        <taxon>Pseudomonadati</taxon>
        <taxon>Pseudomonadota</taxon>
        <taxon>Gammaproteobacteria</taxon>
        <taxon>Alteromonadales</taxon>
        <taxon>Colwelliaceae</taxon>
        <taxon>Colwellia</taxon>
    </lineage>
</organism>
<dbReference type="OrthoDB" id="9799128at2"/>
<reference evidence="1 2" key="1">
    <citation type="submission" date="2019-07" db="EMBL/GenBank/DDBJ databases">
        <title>Genomes of sea-ice associated Colwellia species.</title>
        <authorList>
            <person name="Bowman J.P."/>
        </authorList>
    </citation>
    <scope>NUCLEOTIDE SEQUENCE [LARGE SCALE GENOMIC DNA]</scope>
    <source>
        <strain evidence="1 2">ACAM 459</strain>
    </source>
</reference>
<dbReference type="AlphaFoldDB" id="A0A5C6Q4S2"/>
<dbReference type="InterPro" id="IPR021948">
    <property type="entry name" value="DUF3565"/>
</dbReference>
<protein>
    <submittedName>
        <fullName evidence="1">DUF3565 domain-containing protein</fullName>
    </submittedName>
</protein>
<accession>A0A5C6Q4S2</accession>
<evidence type="ECO:0000313" key="1">
    <source>
        <dbReference type="EMBL" id="TWX63802.1"/>
    </source>
</evidence>
<dbReference type="EMBL" id="VOLT01000017">
    <property type="protein sequence ID" value="TWX63802.1"/>
    <property type="molecule type" value="Genomic_DNA"/>
</dbReference>
<comment type="caution">
    <text evidence="1">The sequence shown here is derived from an EMBL/GenBank/DDBJ whole genome shotgun (WGS) entry which is preliminary data.</text>
</comment>
<proteinExistence type="predicted"/>
<dbReference type="Proteomes" id="UP000321822">
    <property type="component" value="Unassembled WGS sequence"/>
</dbReference>
<keyword evidence="2" id="KW-1185">Reference proteome</keyword>
<dbReference type="Pfam" id="PF12088">
    <property type="entry name" value="DUF3565"/>
    <property type="match status" value="1"/>
</dbReference>
<dbReference type="RefSeq" id="WP_146791724.1">
    <property type="nucleotide sequence ID" value="NZ_VOLT01000017.1"/>
</dbReference>
<sequence length="68" mass="7871">MKQAICGYHQDEEHHWVAQLACGHFQHVRHNPPFTNRPWVISKNGRQGMLGHLLKCKKCDEAAPKDKL</sequence>